<protein>
    <submittedName>
        <fullName evidence="1">Uncharacterized protein</fullName>
    </submittedName>
</protein>
<organism evidence="1 2">
    <name type="scientific">Klebsiella pneumoniae IS43</name>
    <dbReference type="NCBI Taxonomy" id="1432552"/>
    <lineage>
        <taxon>Bacteria</taxon>
        <taxon>Pseudomonadati</taxon>
        <taxon>Pseudomonadota</taxon>
        <taxon>Gammaproteobacteria</taxon>
        <taxon>Enterobacterales</taxon>
        <taxon>Enterobacteriaceae</taxon>
        <taxon>Klebsiella/Raoultella group</taxon>
        <taxon>Klebsiella</taxon>
        <taxon>Klebsiella pneumoniae complex</taxon>
    </lineage>
</organism>
<dbReference type="AlphaFoldDB" id="W1DMF0"/>
<evidence type="ECO:0000313" key="1">
    <source>
        <dbReference type="EMBL" id="CDL09997.1"/>
    </source>
</evidence>
<dbReference type="Proteomes" id="UP000019183">
    <property type="component" value="Unassembled WGS sequence"/>
</dbReference>
<dbReference type="EMBL" id="CBWK010000426">
    <property type="protein sequence ID" value="CDL09997.1"/>
    <property type="molecule type" value="Genomic_DNA"/>
</dbReference>
<accession>W1DMF0</accession>
<comment type="caution">
    <text evidence="1">The sequence shown here is derived from an EMBL/GenBank/DDBJ whole genome shotgun (WGS) entry which is preliminary data.</text>
</comment>
<name>W1DMF0_KLEPN</name>
<proteinExistence type="predicted"/>
<sequence length="106" mass="11521">MIVVPQLSGDEELIAVDASAVQRIADAGLILVRGGGVKRAITDFQRLMNGGDDFLVASFPHAETQLRHQVAVVQFYNGWMCHAFLLLMNSAKQDPPRGSIKSGRNS</sequence>
<evidence type="ECO:0000313" key="2">
    <source>
        <dbReference type="Proteomes" id="UP000019183"/>
    </source>
</evidence>
<keyword evidence="2" id="KW-1185">Reference proteome</keyword>
<reference evidence="1" key="1">
    <citation type="submission" date="2013-10" db="EMBL/GenBank/DDBJ databases">
        <title>Antibiotic resistance diversity of beta-lactamase producers in the General Hospital Vienna.</title>
        <authorList>
            <person name="Barisic I."/>
            <person name="Mitteregger D."/>
            <person name="Hirschl A.M."/>
            <person name="Noehammer C."/>
            <person name="Wiesinger-Mayr H."/>
        </authorList>
    </citation>
    <scope>NUCLEOTIDE SEQUENCE [LARGE SCALE GENOMIC DNA]</scope>
    <source>
        <strain evidence="1">IS43</strain>
    </source>
</reference>